<dbReference type="Proteomes" id="UP000197019">
    <property type="component" value="Chromosome"/>
</dbReference>
<evidence type="ECO:0000313" key="3">
    <source>
        <dbReference type="Proteomes" id="UP000197019"/>
    </source>
</evidence>
<dbReference type="OrthoDB" id="1149149at2"/>
<sequence length="81" mass="9325">MNDKVRILLSSDSDYEKLVAEIYYEDKFIGLLNQDDGLDCMKIEFPDQNVQENLVLRKVDLAIFEKALKEAKRKISTVSVA</sequence>
<accession>A0A1Z4BVR4</accession>
<reference evidence="1 3" key="1">
    <citation type="submission" date="2017-06" db="EMBL/GenBank/DDBJ databases">
        <title>Genome Sequencing of the methanotroph Methylovulum psychrotolerants str. HV10-M2 isolated from a high-altitude environment.</title>
        <authorList>
            <person name="Mateos-Rivera A."/>
        </authorList>
    </citation>
    <scope>NUCLEOTIDE SEQUENCE [LARGE SCALE GENOMIC DNA]</scope>
    <source>
        <strain evidence="1 3">HV10_M2</strain>
    </source>
</reference>
<dbReference type="AlphaFoldDB" id="A0A1Z4BVR4"/>
<evidence type="ECO:0000313" key="4">
    <source>
        <dbReference type="Proteomes" id="UP000237423"/>
    </source>
</evidence>
<organism evidence="1 3">
    <name type="scientific">Methylovulum psychrotolerans</name>
    <dbReference type="NCBI Taxonomy" id="1704499"/>
    <lineage>
        <taxon>Bacteria</taxon>
        <taxon>Pseudomonadati</taxon>
        <taxon>Pseudomonadota</taxon>
        <taxon>Gammaproteobacteria</taxon>
        <taxon>Methylococcales</taxon>
        <taxon>Methylococcaceae</taxon>
        <taxon>Methylovulum</taxon>
    </lineage>
</organism>
<reference evidence="2 4" key="2">
    <citation type="submission" date="2017-11" db="EMBL/GenBank/DDBJ databases">
        <title>Draft Genome Sequence of Methylobacter psychrotolerans Sph1T, an Obligate Methanotroph from Low-Temperature Environments.</title>
        <authorList>
            <person name="Oshkin I.Y."/>
            <person name="Miroshnikov K."/>
            <person name="Belova S.E."/>
            <person name="Korzhenkov A."/>
            <person name="Toshchakov S.V."/>
            <person name="Dedysh S.N."/>
        </authorList>
    </citation>
    <scope>NUCLEOTIDE SEQUENCE [LARGE SCALE GENOMIC DNA]</scope>
    <source>
        <strain evidence="2 4">Sph1</strain>
    </source>
</reference>
<name>A0A1Z4BVR4_9GAMM</name>
<dbReference type="KEGG" id="mpsy:CEK71_04210"/>
<proteinExistence type="predicted"/>
<dbReference type="RefSeq" id="WP_088618214.1">
    <property type="nucleotide sequence ID" value="NZ_CP022129.1"/>
</dbReference>
<dbReference type="Proteomes" id="UP000237423">
    <property type="component" value="Unassembled WGS sequence"/>
</dbReference>
<evidence type="ECO:0000313" key="1">
    <source>
        <dbReference type="EMBL" id="ASF45332.1"/>
    </source>
</evidence>
<protein>
    <submittedName>
        <fullName evidence="1">Uncharacterized protein</fullName>
    </submittedName>
</protein>
<dbReference type="EMBL" id="PGFZ01000024">
    <property type="protein sequence ID" value="POZ49784.1"/>
    <property type="molecule type" value="Genomic_DNA"/>
</dbReference>
<keyword evidence="3" id="KW-1185">Reference proteome</keyword>
<evidence type="ECO:0000313" key="2">
    <source>
        <dbReference type="EMBL" id="POZ49784.1"/>
    </source>
</evidence>
<gene>
    <name evidence="2" type="ORF">AADEFJLK_04460</name>
    <name evidence="1" type="ORF">CEK71_04210</name>
</gene>
<dbReference type="EMBL" id="CP022129">
    <property type="protein sequence ID" value="ASF45332.1"/>
    <property type="molecule type" value="Genomic_DNA"/>
</dbReference>